<evidence type="ECO:0000256" key="1">
    <source>
        <dbReference type="ARBA" id="ARBA00004141"/>
    </source>
</evidence>
<feature type="transmembrane region" description="Helical" evidence="7">
    <location>
        <begin position="277"/>
        <end position="298"/>
    </location>
</feature>
<feature type="transmembrane region" description="Helical" evidence="7">
    <location>
        <begin position="214"/>
        <end position="236"/>
    </location>
</feature>
<name>A0A8H7UY02_9FUNG</name>
<feature type="transmembrane region" description="Helical" evidence="7">
    <location>
        <begin position="383"/>
        <end position="409"/>
    </location>
</feature>
<feature type="region of interest" description="Disordered" evidence="6">
    <location>
        <begin position="1"/>
        <end position="22"/>
    </location>
</feature>
<dbReference type="InterPro" id="IPR036259">
    <property type="entry name" value="MFS_trans_sf"/>
</dbReference>
<comment type="caution">
    <text evidence="9">The sequence shown here is derived from an EMBL/GenBank/DDBJ whole genome shotgun (WGS) entry which is preliminary data.</text>
</comment>
<dbReference type="InterPro" id="IPR020846">
    <property type="entry name" value="MFS_dom"/>
</dbReference>
<dbReference type="InterPro" id="IPR011701">
    <property type="entry name" value="MFS"/>
</dbReference>
<dbReference type="AlphaFoldDB" id="A0A8H7UY02"/>
<dbReference type="PROSITE" id="PS50850">
    <property type="entry name" value="MFS"/>
    <property type="match status" value="1"/>
</dbReference>
<accession>A0A8H7UY02</accession>
<dbReference type="Pfam" id="PF07690">
    <property type="entry name" value="MFS_1"/>
    <property type="match status" value="1"/>
</dbReference>
<feature type="transmembrane region" description="Helical" evidence="7">
    <location>
        <begin position="310"/>
        <end position="334"/>
    </location>
</feature>
<evidence type="ECO:0000313" key="10">
    <source>
        <dbReference type="Proteomes" id="UP000603453"/>
    </source>
</evidence>
<dbReference type="GO" id="GO:0005886">
    <property type="term" value="C:plasma membrane"/>
    <property type="evidence" value="ECO:0007669"/>
    <property type="project" value="TreeGrafter"/>
</dbReference>
<evidence type="ECO:0000256" key="7">
    <source>
        <dbReference type="SAM" id="Phobius"/>
    </source>
</evidence>
<evidence type="ECO:0000256" key="2">
    <source>
        <dbReference type="ARBA" id="ARBA00022448"/>
    </source>
</evidence>
<feature type="transmembrane region" description="Helical" evidence="7">
    <location>
        <begin position="448"/>
        <end position="469"/>
    </location>
</feature>
<feature type="transmembrane region" description="Helical" evidence="7">
    <location>
        <begin position="127"/>
        <end position="147"/>
    </location>
</feature>
<organism evidence="9 10">
    <name type="scientific">Mucor saturninus</name>
    <dbReference type="NCBI Taxonomy" id="64648"/>
    <lineage>
        <taxon>Eukaryota</taxon>
        <taxon>Fungi</taxon>
        <taxon>Fungi incertae sedis</taxon>
        <taxon>Mucoromycota</taxon>
        <taxon>Mucoromycotina</taxon>
        <taxon>Mucoromycetes</taxon>
        <taxon>Mucorales</taxon>
        <taxon>Mucorineae</taxon>
        <taxon>Mucoraceae</taxon>
        <taxon>Mucor</taxon>
    </lineage>
</organism>
<dbReference type="Gene3D" id="1.20.1720.10">
    <property type="entry name" value="Multidrug resistance protein D"/>
    <property type="match status" value="1"/>
</dbReference>
<keyword evidence="10" id="KW-1185">Reference proteome</keyword>
<feature type="transmembrane region" description="Helical" evidence="7">
    <location>
        <begin position="421"/>
        <end position="442"/>
    </location>
</feature>
<gene>
    <name evidence="9" type="ORF">INT47_004346</name>
</gene>
<dbReference type="GO" id="GO:0022857">
    <property type="term" value="F:transmembrane transporter activity"/>
    <property type="evidence" value="ECO:0007669"/>
    <property type="project" value="InterPro"/>
</dbReference>
<keyword evidence="2" id="KW-0813">Transport</keyword>
<protein>
    <recommendedName>
        <fullName evidence="8">Major facilitator superfamily (MFS) profile domain-containing protein</fullName>
    </recommendedName>
</protein>
<reference evidence="9" key="1">
    <citation type="submission" date="2020-12" db="EMBL/GenBank/DDBJ databases">
        <title>Metabolic potential, ecology and presence of endohyphal bacteria is reflected in genomic diversity of Mucoromycotina.</title>
        <authorList>
            <person name="Muszewska A."/>
            <person name="Okrasinska A."/>
            <person name="Steczkiewicz K."/>
            <person name="Drgas O."/>
            <person name="Orlowska M."/>
            <person name="Perlinska-Lenart U."/>
            <person name="Aleksandrzak-Piekarczyk T."/>
            <person name="Szatraj K."/>
            <person name="Zielenkiewicz U."/>
            <person name="Pilsyk S."/>
            <person name="Malc E."/>
            <person name="Mieczkowski P."/>
            <person name="Kruszewska J.S."/>
            <person name="Biernat P."/>
            <person name="Pawlowska J."/>
        </authorList>
    </citation>
    <scope>NUCLEOTIDE SEQUENCE</scope>
    <source>
        <strain evidence="9">WA0000017839</strain>
    </source>
</reference>
<dbReference type="EMBL" id="JAEPRD010000114">
    <property type="protein sequence ID" value="KAG2198262.1"/>
    <property type="molecule type" value="Genomic_DNA"/>
</dbReference>
<evidence type="ECO:0000256" key="3">
    <source>
        <dbReference type="ARBA" id="ARBA00022692"/>
    </source>
</evidence>
<keyword evidence="3 7" id="KW-0812">Transmembrane</keyword>
<dbReference type="SUPFAM" id="SSF103473">
    <property type="entry name" value="MFS general substrate transporter"/>
    <property type="match status" value="1"/>
</dbReference>
<feature type="transmembrane region" description="Helical" evidence="7">
    <location>
        <begin position="153"/>
        <end position="175"/>
    </location>
</feature>
<proteinExistence type="predicted"/>
<evidence type="ECO:0000259" key="8">
    <source>
        <dbReference type="PROSITE" id="PS50850"/>
    </source>
</evidence>
<feature type="compositionally biased region" description="Low complexity" evidence="6">
    <location>
        <begin position="1"/>
        <end position="19"/>
    </location>
</feature>
<dbReference type="Proteomes" id="UP000603453">
    <property type="component" value="Unassembled WGS sequence"/>
</dbReference>
<sequence length="481" mass="52766">MNTSSEKISSNRSSGSSASKVDSTVYNDIESYPQEKIIANAYNPKDDPNHPVNWPKGKKYSGLIVVSCNSFMGYFSSAVYMPATNDIMIYFNTSLTTINATIALFLLMTALAPLIWAPLSERIGRRWVYIVCMALYTVCTIICGISTKLGLFFVFRLLQGIFVSAGQAVGGGSVSDIFEPQDRGKAMSIYILGTILGPAIAPIAGGYIDQFLGWRWIFYIKTIMGGVLTICSFLFIKETLYHPDAEQLPPPTNTKERLQRLKFNPLGSLELLLQREVLVSCIPMSVAFGWFYFLVTILPSTFGSIYHFSAGSIGLCYLAGGIGNTFGSAVAGILSDKLYAKAVIGNGGVKKSELRFKPVYFGVPFMVVGPIMYGWFLHAGLHWIGPLIANVISCIGIMFTVTITSAYLVDANPSKAASTVAVANFTRSVCGMIFSLTAVQIRQSLGDGWSYTLMALMCLIFHLTLIPIVQKFGQEWREKRQ</sequence>
<dbReference type="CDD" id="cd17323">
    <property type="entry name" value="MFS_Tpo1_MDR_like"/>
    <property type="match status" value="1"/>
</dbReference>
<evidence type="ECO:0000256" key="4">
    <source>
        <dbReference type="ARBA" id="ARBA00022989"/>
    </source>
</evidence>
<evidence type="ECO:0000313" key="9">
    <source>
        <dbReference type="EMBL" id="KAG2198262.1"/>
    </source>
</evidence>
<keyword evidence="4 7" id="KW-1133">Transmembrane helix</keyword>
<keyword evidence="5 7" id="KW-0472">Membrane</keyword>
<feature type="transmembrane region" description="Helical" evidence="7">
    <location>
        <begin position="87"/>
        <end position="115"/>
    </location>
</feature>
<feature type="transmembrane region" description="Helical" evidence="7">
    <location>
        <begin position="187"/>
        <end position="208"/>
    </location>
</feature>
<dbReference type="PANTHER" id="PTHR23502:SF132">
    <property type="entry name" value="POLYAMINE TRANSPORTER 2-RELATED"/>
    <property type="match status" value="1"/>
</dbReference>
<dbReference type="OrthoDB" id="2130629at2759"/>
<dbReference type="PANTHER" id="PTHR23502">
    <property type="entry name" value="MAJOR FACILITATOR SUPERFAMILY"/>
    <property type="match status" value="1"/>
</dbReference>
<comment type="subcellular location">
    <subcellularLocation>
        <location evidence="1">Membrane</location>
        <topology evidence="1">Multi-pass membrane protein</topology>
    </subcellularLocation>
</comment>
<evidence type="ECO:0000256" key="5">
    <source>
        <dbReference type="ARBA" id="ARBA00023136"/>
    </source>
</evidence>
<feature type="transmembrane region" description="Helical" evidence="7">
    <location>
        <begin position="60"/>
        <end position="81"/>
    </location>
</feature>
<evidence type="ECO:0000256" key="6">
    <source>
        <dbReference type="SAM" id="MobiDB-lite"/>
    </source>
</evidence>
<feature type="transmembrane region" description="Helical" evidence="7">
    <location>
        <begin position="359"/>
        <end position="377"/>
    </location>
</feature>
<feature type="domain" description="Major facilitator superfamily (MFS) profile" evidence="8">
    <location>
        <begin position="62"/>
        <end position="473"/>
    </location>
</feature>